<dbReference type="RefSeq" id="WP_386187906.1">
    <property type="nucleotide sequence ID" value="NZ_JBHSBC010000002.1"/>
</dbReference>
<dbReference type="InterPro" id="IPR005164">
    <property type="entry name" value="Allantoicase"/>
</dbReference>
<evidence type="ECO:0000259" key="2">
    <source>
        <dbReference type="Pfam" id="PF03561"/>
    </source>
</evidence>
<evidence type="ECO:0000313" key="3">
    <source>
        <dbReference type="EMBL" id="MFC3979258.1"/>
    </source>
</evidence>
<gene>
    <name evidence="3" type="ORF">ACFOYY_03945</name>
</gene>
<dbReference type="PANTHER" id="PTHR12045">
    <property type="entry name" value="ALLANTOICASE"/>
    <property type="match status" value="1"/>
</dbReference>
<name>A0ABV8ESB8_9ACTN</name>
<proteinExistence type="inferred from homology"/>
<dbReference type="SUPFAM" id="SSF49785">
    <property type="entry name" value="Galactose-binding domain-like"/>
    <property type="match status" value="2"/>
</dbReference>
<comment type="similarity">
    <text evidence="1">Belongs to the allantoicase family.</text>
</comment>
<sequence length="306" mass="33465">MTLNLLARELGASVVDCSDEFFGAADALLLSTPPQRPGTYGLRGADVDGWESRRHNPGHDWVVIRAAHPGRIEQVELETTGFRFNAPRSIGVDVSDSAEGPWQEILADAEVRPNSVNEYPVAGTGRSASFVRLRIFPDGGVARFRAHGVVDVSRSRPPEGVRLSDIRLGCRVRASEGSFGDPWSVISHAMPRNTHDGWETPRRSDADRHFIELSWPDPVRLRTLEVVATPFRGNCAARITVEARADDASGWAALGTFEITSGATTAVELPSTDARRVRVRALPDGGFSRLWFYGAQLPLPHPQGQE</sequence>
<organism evidence="3 4">
    <name type="scientific">Streptosporangium jomthongense</name>
    <dbReference type="NCBI Taxonomy" id="1193683"/>
    <lineage>
        <taxon>Bacteria</taxon>
        <taxon>Bacillati</taxon>
        <taxon>Actinomycetota</taxon>
        <taxon>Actinomycetes</taxon>
        <taxon>Streptosporangiales</taxon>
        <taxon>Streptosporangiaceae</taxon>
        <taxon>Streptosporangium</taxon>
    </lineage>
</organism>
<feature type="domain" description="Allantoicase" evidence="2">
    <location>
        <begin position="11"/>
        <end position="150"/>
    </location>
</feature>
<evidence type="ECO:0000313" key="4">
    <source>
        <dbReference type="Proteomes" id="UP001595698"/>
    </source>
</evidence>
<dbReference type="Proteomes" id="UP001595698">
    <property type="component" value="Unassembled WGS sequence"/>
</dbReference>
<dbReference type="PANTHER" id="PTHR12045:SF3">
    <property type="entry name" value="INACTIVE ALLANTOICASE-RELATED"/>
    <property type="match status" value="1"/>
</dbReference>
<dbReference type="EMBL" id="JBHSBC010000002">
    <property type="protein sequence ID" value="MFC3979258.1"/>
    <property type="molecule type" value="Genomic_DNA"/>
</dbReference>
<comment type="caution">
    <text evidence="3">The sequence shown here is derived from an EMBL/GenBank/DDBJ whole genome shotgun (WGS) entry which is preliminary data.</text>
</comment>
<feature type="domain" description="Allantoicase" evidence="2">
    <location>
        <begin position="175"/>
        <end position="295"/>
    </location>
</feature>
<reference evidence="4" key="1">
    <citation type="journal article" date="2019" name="Int. J. Syst. Evol. Microbiol.">
        <title>The Global Catalogue of Microorganisms (GCM) 10K type strain sequencing project: providing services to taxonomists for standard genome sequencing and annotation.</title>
        <authorList>
            <consortium name="The Broad Institute Genomics Platform"/>
            <consortium name="The Broad Institute Genome Sequencing Center for Infectious Disease"/>
            <person name="Wu L."/>
            <person name="Ma J."/>
        </authorList>
    </citation>
    <scope>NUCLEOTIDE SEQUENCE [LARGE SCALE GENOMIC DNA]</scope>
    <source>
        <strain evidence="4">TBRC 7912</strain>
    </source>
</reference>
<dbReference type="Pfam" id="PF03561">
    <property type="entry name" value="Allantoicase"/>
    <property type="match status" value="2"/>
</dbReference>
<evidence type="ECO:0000256" key="1">
    <source>
        <dbReference type="ARBA" id="ARBA00009242"/>
    </source>
</evidence>
<keyword evidence="4" id="KW-1185">Reference proteome</keyword>
<dbReference type="InterPro" id="IPR008979">
    <property type="entry name" value="Galactose-bd-like_sf"/>
</dbReference>
<dbReference type="InterPro" id="IPR015908">
    <property type="entry name" value="Allantoicase_dom"/>
</dbReference>
<protein>
    <recommendedName>
        <fullName evidence="2">Allantoicase domain-containing protein</fullName>
    </recommendedName>
</protein>
<dbReference type="Gene3D" id="2.60.120.260">
    <property type="entry name" value="Galactose-binding domain-like"/>
    <property type="match status" value="2"/>
</dbReference>
<accession>A0ABV8ESB8</accession>